<dbReference type="GO" id="GO:0005840">
    <property type="term" value="C:ribosome"/>
    <property type="evidence" value="ECO:0007669"/>
    <property type="project" value="UniProtKB-KW"/>
</dbReference>
<reference evidence="7 8" key="1">
    <citation type="submission" date="2012-03" db="EMBL/GenBank/DDBJ databases">
        <title>The Genome Sequence of Bartonella birtlesii LL-WM9.</title>
        <authorList>
            <consortium name="The Broad Institute Genome Sequencing Platform"/>
            <consortium name="The Broad Institute Genome Sequencing Center for Infectious Disease"/>
            <person name="Feldgarden M."/>
            <person name="Kirby J."/>
            <person name="Kosoy M."/>
            <person name="Birtles R."/>
            <person name="Probert W.S."/>
            <person name="Chiaraviglio L."/>
            <person name="Young S.K."/>
            <person name="Zeng Q."/>
            <person name="Gargeya S."/>
            <person name="Fitzgerald M."/>
            <person name="Haas B."/>
            <person name="Abouelleil A."/>
            <person name="Alvarado L."/>
            <person name="Arachchi H.M."/>
            <person name="Berlin A."/>
            <person name="Chapman S.B."/>
            <person name="Gearin G."/>
            <person name="Goldberg J."/>
            <person name="Griggs A."/>
            <person name="Gujja S."/>
            <person name="Hansen M."/>
            <person name="Heiman D."/>
            <person name="Howarth C."/>
            <person name="Larimer J."/>
            <person name="Lui A."/>
            <person name="MacDonald P.J.P."/>
            <person name="McCowen C."/>
            <person name="Montmayeur A."/>
            <person name="Murphy C."/>
            <person name="Neiman D."/>
            <person name="Pearson M."/>
            <person name="Priest M."/>
            <person name="Roberts A."/>
            <person name="Saif S."/>
            <person name="Shea T."/>
            <person name="Sisk P."/>
            <person name="Stolte C."/>
            <person name="Sykes S."/>
            <person name="Wortman J."/>
            <person name="Nusbaum C."/>
            <person name="Birren B."/>
        </authorList>
    </citation>
    <scope>NUCLEOTIDE SEQUENCE [LARGE SCALE GENOMIC DNA]</scope>
    <source>
        <strain evidence="7 8">LL-WM9</strain>
    </source>
</reference>
<dbReference type="GO" id="GO:0003735">
    <property type="term" value="F:structural constituent of ribosome"/>
    <property type="evidence" value="ECO:0007669"/>
    <property type="project" value="InterPro"/>
</dbReference>
<dbReference type="PATRIC" id="fig|1094552.3.peg.595"/>
<dbReference type="InterPro" id="IPR002136">
    <property type="entry name" value="Ribosomal_uL4"/>
</dbReference>
<dbReference type="RefSeq" id="WP_006589500.1">
    <property type="nucleotide sequence ID" value="NZ_JH725076.1"/>
</dbReference>
<dbReference type="PANTHER" id="PTHR10746">
    <property type="entry name" value="50S RIBOSOMAL PROTEIN L4"/>
    <property type="match status" value="1"/>
</dbReference>
<dbReference type="SUPFAM" id="SSF52166">
    <property type="entry name" value="Ribosomal protein L4"/>
    <property type="match status" value="1"/>
</dbReference>
<dbReference type="EMBL" id="AIMC01000010">
    <property type="protein sequence ID" value="EJF76821.1"/>
    <property type="molecule type" value="Genomic_DNA"/>
</dbReference>
<name>J0PW07_9HYPH</name>
<sequence>MDLVIKTLDGGEAGKLKVSKAIFGLVPREDILQRVIRWQLARRQQGTHQSQGRSDVSRTGAKMFKQKGTGRARHSSARVSQFRGGGKAHGPVARGHAHGLPKKVRALGLRLALSAKLKAKDLIVVDEMRVQDAKTKVLVSHFSKLGFDNALLIGGKEVDANFSRAASNIPNIDILPIQGINVYDILRRSKLVLSKAAVEALEERFK</sequence>
<protein>
    <recommendedName>
        <fullName evidence="4 5">Large ribosomal subunit protein uL4</fullName>
    </recommendedName>
</protein>
<feature type="region of interest" description="Disordered" evidence="6">
    <location>
        <begin position="42"/>
        <end position="98"/>
    </location>
</feature>
<keyword evidence="8" id="KW-1185">Reference proteome</keyword>
<dbReference type="GO" id="GO:1990904">
    <property type="term" value="C:ribonucleoprotein complex"/>
    <property type="evidence" value="ECO:0007669"/>
    <property type="project" value="UniProtKB-KW"/>
</dbReference>
<dbReference type="InterPro" id="IPR023574">
    <property type="entry name" value="Ribosomal_uL4_dom_sf"/>
</dbReference>
<dbReference type="InterPro" id="IPR013005">
    <property type="entry name" value="Ribosomal_uL4-like"/>
</dbReference>
<comment type="function">
    <text evidence="5">One of the primary rRNA binding proteins, this protein initially binds near the 5'-end of the 23S rRNA. It is important during the early stages of 50S assembly. It makes multiple contacts with different domains of the 23S rRNA in the assembled 50S subunit and ribosome.</text>
</comment>
<dbReference type="Pfam" id="PF00573">
    <property type="entry name" value="Ribosomal_L4"/>
    <property type="match status" value="1"/>
</dbReference>
<evidence type="ECO:0000256" key="1">
    <source>
        <dbReference type="ARBA" id="ARBA00010528"/>
    </source>
</evidence>
<evidence type="ECO:0000256" key="3">
    <source>
        <dbReference type="ARBA" id="ARBA00023274"/>
    </source>
</evidence>
<feature type="compositionally biased region" description="Basic residues" evidence="6">
    <location>
        <begin position="64"/>
        <end position="76"/>
    </location>
</feature>
<feature type="compositionally biased region" description="Polar residues" evidence="6">
    <location>
        <begin position="42"/>
        <end position="54"/>
    </location>
</feature>
<evidence type="ECO:0000256" key="6">
    <source>
        <dbReference type="SAM" id="MobiDB-lite"/>
    </source>
</evidence>
<comment type="subunit">
    <text evidence="5">Part of the 50S ribosomal subunit.</text>
</comment>
<keyword evidence="3 5" id="KW-0687">Ribonucleoprotein</keyword>
<dbReference type="PANTHER" id="PTHR10746:SF6">
    <property type="entry name" value="LARGE RIBOSOMAL SUBUNIT PROTEIN UL4M"/>
    <property type="match status" value="1"/>
</dbReference>
<evidence type="ECO:0000313" key="8">
    <source>
        <dbReference type="Proteomes" id="UP000008748"/>
    </source>
</evidence>
<dbReference type="HAMAP" id="MF_01328_B">
    <property type="entry name" value="Ribosomal_uL4_B"/>
    <property type="match status" value="1"/>
</dbReference>
<comment type="caution">
    <text evidence="7">The sequence shown here is derived from an EMBL/GenBank/DDBJ whole genome shotgun (WGS) entry which is preliminary data.</text>
</comment>
<comment type="function">
    <text evidence="5">Forms part of the polypeptide exit tunnel.</text>
</comment>
<dbReference type="GO" id="GO:0006412">
    <property type="term" value="P:translation"/>
    <property type="evidence" value="ECO:0007669"/>
    <property type="project" value="UniProtKB-UniRule"/>
</dbReference>
<dbReference type="GO" id="GO:0019843">
    <property type="term" value="F:rRNA binding"/>
    <property type="evidence" value="ECO:0007669"/>
    <property type="project" value="UniProtKB-UniRule"/>
</dbReference>
<dbReference type="HOGENOM" id="CLU_041575_5_1_5"/>
<keyword evidence="5" id="KW-0694">RNA-binding</keyword>
<dbReference type="Gene3D" id="3.40.1370.10">
    <property type="match status" value="1"/>
</dbReference>
<keyword evidence="5" id="KW-0699">rRNA-binding</keyword>
<evidence type="ECO:0000256" key="2">
    <source>
        <dbReference type="ARBA" id="ARBA00022980"/>
    </source>
</evidence>
<evidence type="ECO:0000256" key="4">
    <source>
        <dbReference type="ARBA" id="ARBA00035244"/>
    </source>
</evidence>
<accession>J0PW07</accession>
<organism evidence="7 8">
    <name type="scientific">Bartonella birtlesii LL-WM9</name>
    <dbReference type="NCBI Taxonomy" id="1094552"/>
    <lineage>
        <taxon>Bacteria</taxon>
        <taxon>Pseudomonadati</taxon>
        <taxon>Pseudomonadota</taxon>
        <taxon>Alphaproteobacteria</taxon>
        <taxon>Hyphomicrobiales</taxon>
        <taxon>Bartonellaceae</taxon>
        <taxon>Bartonella</taxon>
    </lineage>
</organism>
<dbReference type="NCBIfam" id="TIGR03953">
    <property type="entry name" value="rplD_bact"/>
    <property type="match status" value="1"/>
</dbReference>
<dbReference type="Proteomes" id="UP000008748">
    <property type="component" value="Unassembled WGS sequence"/>
</dbReference>
<keyword evidence="2 5" id="KW-0689">Ribosomal protein</keyword>
<proteinExistence type="inferred from homology"/>
<gene>
    <name evidence="5" type="primary">rplD</name>
    <name evidence="7" type="ORF">ME7_00571</name>
</gene>
<evidence type="ECO:0000256" key="5">
    <source>
        <dbReference type="HAMAP-Rule" id="MF_01328"/>
    </source>
</evidence>
<evidence type="ECO:0000313" key="7">
    <source>
        <dbReference type="EMBL" id="EJF76821.1"/>
    </source>
</evidence>
<comment type="similarity">
    <text evidence="1 5">Belongs to the universal ribosomal protein uL4 family.</text>
</comment>
<dbReference type="AlphaFoldDB" id="J0PW07"/>